<dbReference type="PROSITE" id="PS50262">
    <property type="entry name" value="G_PROTEIN_RECEP_F1_2"/>
    <property type="match status" value="1"/>
</dbReference>
<dbReference type="GO" id="GO:0043410">
    <property type="term" value="P:positive regulation of MAPK cascade"/>
    <property type="evidence" value="ECO:0007669"/>
    <property type="project" value="TreeGrafter"/>
</dbReference>
<dbReference type="GO" id="GO:0004993">
    <property type="term" value="F:G protein-coupled serotonin receptor activity"/>
    <property type="evidence" value="ECO:0007669"/>
    <property type="project" value="UniProtKB-ARBA"/>
</dbReference>
<proteinExistence type="inferred from homology"/>
<evidence type="ECO:0000256" key="10">
    <source>
        <dbReference type="RuleBase" id="RU000688"/>
    </source>
</evidence>
<feature type="domain" description="G-protein coupled receptors family 1 profile" evidence="13">
    <location>
        <begin position="76"/>
        <end position="519"/>
    </location>
</feature>
<dbReference type="Proteomes" id="UP000024635">
    <property type="component" value="Unassembled WGS sequence"/>
</dbReference>
<dbReference type="GO" id="GO:0005886">
    <property type="term" value="C:plasma membrane"/>
    <property type="evidence" value="ECO:0007669"/>
    <property type="project" value="UniProtKB-SubCell"/>
</dbReference>
<evidence type="ECO:0000313" key="15">
    <source>
        <dbReference type="Proteomes" id="UP000024635"/>
    </source>
</evidence>
<dbReference type="PROSITE" id="PS00237">
    <property type="entry name" value="G_PROTEIN_RECEP_F1_1"/>
    <property type="match status" value="1"/>
</dbReference>
<feature type="transmembrane region" description="Helical" evidence="12">
    <location>
        <begin position="93"/>
        <end position="115"/>
    </location>
</feature>
<dbReference type="STRING" id="53326.A0A016TLF3"/>
<dbReference type="Gene3D" id="1.20.1070.10">
    <property type="entry name" value="Rhodopsin 7-helix transmembrane proteins"/>
    <property type="match status" value="2"/>
</dbReference>
<keyword evidence="9 10" id="KW-0807">Transducer</keyword>
<dbReference type="InterPro" id="IPR017452">
    <property type="entry name" value="GPCR_Rhodpsn_7TM"/>
</dbReference>
<evidence type="ECO:0000256" key="9">
    <source>
        <dbReference type="ARBA" id="ARBA00023224"/>
    </source>
</evidence>
<evidence type="ECO:0000256" key="4">
    <source>
        <dbReference type="ARBA" id="ARBA00022989"/>
    </source>
</evidence>
<dbReference type="SUPFAM" id="SSF81321">
    <property type="entry name" value="Family A G protein-coupled receptor-like"/>
    <property type="match status" value="1"/>
</dbReference>
<feature type="transmembrane region" description="Helical" evidence="12">
    <location>
        <begin position="59"/>
        <end position="86"/>
    </location>
</feature>
<dbReference type="InterPro" id="IPR000276">
    <property type="entry name" value="GPCR_Rhodpsn"/>
</dbReference>
<gene>
    <name evidence="14" type="primary">Acey_s0091.g2446</name>
    <name evidence="14" type="synonym">Acey-ser-3</name>
    <name evidence="14" type="ORF">Y032_0091g2446</name>
</gene>
<evidence type="ECO:0000256" key="8">
    <source>
        <dbReference type="ARBA" id="ARBA00023170"/>
    </source>
</evidence>
<evidence type="ECO:0000256" key="12">
    <source>
        <dbReference type="SAM" id="Phobius"/>
    </source>
</evidence>
<evidence type="ECO:0000256" key="1">
    <source>
        <dbReference type="ARBA" id="ARBA00004651"/>
    </source>
</evidence>
<feature type="transmembrane region" description="Helical" evidence="12">
    <location>
        <begin position="503"/>
        <end position="522"/>
    </location>
</feature>
<dbReference type="EMBL" id="JARK01001427">
    <property type="protein sequence ID" value="EYC03829.1"/>
    <property type="molecule type" value="Genomic_DNA"/>
</dbReference>
<feature type="transmembrane region" description="Helical" evidence="12">
    <location>
        <begin position="471"/>
        <end position="491"/>
    </location>
</feature>
<comment type="subcellular location">
    <subcellularLocation>
        <location evidence="1">Cell membrane</location>
        <topology evidence="1">Multi-pass membrane protein</topology>
    </subcellularLocation>
</comment>
<feature type="compositionally biased region" description="Basic and acidic residues" evidence="11">
    <location>
        <begin position="353"/>
        <end position="362"/>
    </location>
</feature>
<keyword evidence="3 10" id="KW-0812">Transmembrane</keyword>
<keyword evidence="7" id="KW-1015">Disulfide bond</keyword>
<dbReference type="PANTHER" id="PTHR24248">
    <property type="entry name" value="ADRENERGIC RECEPTOR-RELATED G-PROTEIN COUPLED RECEPTOR"/>
    <property type="match status" value="1"/>
</dbReference>
<evidence type="ECO:0000256" key="7">
    <source>
        <dbReference type="ARBA" id="ARBA00023157"/>
    </source>
</evidence>
<dbReference type="PANTHER" id="PTHR24248:SF199">
    <property type="entry name" value="IP13425P-RELATED"/>
    <property type="match status" value="1"/>
</dbReference>
<dbReference type="SMART" id="SM01381">
    <property type="entry name" value="7TM_GPCR_Srsx"/>
    <property type="match status" value="1"/>
</dbReference>
<dbReference type="OrthoDB" id="6358729at2759"/>
<evidence type="ECO:0000313" key="14">
    <source>
        <dbReference type="EMBL" id="EYC03829.1"/>
    </source>
</evidence>
<keyword evidence="15" id="KW-1185">Reference proteome</keyword>
<keyword evidence="2" id="KW-1003">Cell membrane</keyword>
<evidence type="ECO:0000256" key="6">
    <source>
        <dbReference type="ARBA" id="ARBA00023136"/>
    </source>
</evidence>
<keyword evidence="6 12" id="KW-0472">Membrane</keyword>
<name>A0A016TLF3_9BILA</name>
<comment type="caution">
    <text evidence="14">The sequence shown here is derived from an EMBL/GenBank/DDBJ whole genome shotgun (WGS) entry which is preliminary data.</text>
</comment>
<feature type="region of interest" description="Disordered" evidence="11">
    <location>
        <begin position="413"/>
        <end position="433"/>
    </location>
</feature>
<accession>A0A016TLF3</accession>
<evidence type="ECO:0000259" key="13">
    <source>
        <dbReference type="PROSITE" id="PS50262"/>
    </source>
</evidence>
<evidence type="ECO:0000256" key="11">
    <source>
        <dbReference type="SAM" id="MobiDB-lite"/>
    </source>
</evidence>
<keyword evidence="4 12" id="KW-1133">Transmembrane helix</keyword>
<dbReference type="GO" id="GO:0071880">
    <property type="term" value="P:adenylate cyclase-activating adrenergic receptor signaling pathway"/>
    <property type="evidence" value="ECO:0007669"/>
    <property type="project" value="TreeGrafter"/>
</dbReference>
<sequence>MPRHQSSQNSSTADYALKRIGRDFSNNIDLKMIADPVHNNTCTFYEWSRNPHHAKFFRIFSIISVLTVLVVVVVLGNALVIAAVLLRRRLRSATGLLILSLGVADLLVGTVILPFSIANEVLNGYWIFGETWCTIWLTMDIWMCTASIYNLVAISIDRYIAIIKPLNYPMLVTKFRARCTVAIVWIGSFIICSPSFFLASSIKDINQEPCKCTPANAGRAYITFSASSSFYVPMIIVIFVYFRIYIAARAATKSIYSGMMQVTANANKNTKSYLISHPNVLAKESLPMLRVHRGSSVANIRPPQFSSRVTNAHNGSGSVGSGATKSQRDSNASLPTTRHDSEGNVPAHPPTSPERRTSRDKSPNPTRAAPEKTSTTSEDSAGYVCFKQSSLFQFLRIQNGNIRTFLCRSPTKQKTAQAEPGSKVDAPPAKSPLRAKLRNNPLRKLMQRGQAKKAGCAYEKRLSLEIKAAKTVAIVTGCFIFCWLGFSLLYGLELQTNDVIWSVLFWLGYLNSALNPVIYTVFNREFRTCFKRLLTCHHLNHPATNKYTNNNSYNSNVRSGLNKNYRTATASSPPQMYAYAGSANQPSVSK</sequence>
<organism evidence="14 15">
    <name type="scientific">Ancylostoma ceylanicum</name>
    <dbReference type="NCBI Taxonomy" id="53326"/>
    <lineage>
        <taxon>Eukaryota</taxon>
        <taxon>Metazoa</taxon>
        <taxon>Ecdysozoa</taxon>
        <taxon>Nematoda</taxon>
        <taxon>Chromadorea</taxon>
        <taxon>Rhabditida</taxon>
        <taxon>Rhabditina</taxon>
        <taxon>Rhabditomorpha</taxon>
        <taxon>Strongyloidea</taxon>
        <taxon>Ancylostomatidae</taxon>
        <taxon>Ancylostomatinae</taxon>
        <taxon>Ancylostoma</taxon>
    </lineage>
</organism>
<evidence type="ECO:0000256" key="3">
    <source>
        <dbReference type="ARBA" id="ARBA00022692"/>
    </source>
</evidence>
<protein>
    <recommendedName>
        <fullName evidence="13">G-protein coupled receptors family 1 profile domain-containing protein</fullName>
    </recommendedName>
</protein>
<feature type="compositionally biased region" description="Polar residues" evidence="11">
    <location>
        <begin position="304"/>
        <end position="336"/>
    </location>
</feature>
<dbReference type="PRINTS" id="PR00237">
    <property type="entry name" value="GPCRRHODOPSN"/>
</dbReference>
<keyword evidence="8 10" id="KW-0675">Receptor</keyword>
<feature type="transmembrane region" description="Helical" evidence="12">
    <location>
        <begin position="135"/>
        <end position="156"/>
    </location>
</feature>
<reference evidence="15" key="1">
    <citation type="journal article" date="2015" name="Nat. Genet.">
        <title>The genome and transcriptome of the zoonotic hookworm Ancylostoma ceylanicum identify infection-specific gene families.</title>
        <authorList>
            <person name="Schwarz E.M."/>
            <person name="Hu Y."/>
            <person name="Antoshechkin I."/>
            <person name="Miller M.M."/>
            <person name="Sternberg P.W."/>
            <person name="Aroian R.V."/>
        </authorList>
    </citation>
    <scope>NUCLEOTIDE SEQUENCE</scope>
    <source>
        <strain evidence="15">HY135</strain>
    </source>
</reference>
<keyword evidence="5 10" id="KW-0297">G-protein coupled receptor</keyword>
<feature type="region of interest" description="Disordered" evidence="11">
    <location>
        <begin position="299"/>
        <end position="379"/>
    </location>
</feature>
<comment type="similarity">
    <text evidence="10">Belongs to the G-protein coupled receptor 1 family.</text>
</comment>
<feature type="transmembrane region" description="Helical" evidence="12">
    <location>
        <begin position="177"/>
        <end position="199"/>
    </location>
</feature>
<dbReference type="Pfam" id="PF00001">
    <property type="entry name" value="7tm_1"/>
    <property type="match status" value="1"/>
</dbReference>
<dbReference type="AlphaFoldDB" id="A0A016TLF3"/>
<evidence type="ECO:0000256" key="5">
    <source>
        <dbReference type="ARBA" id="ARBA00023040"/>
    </source>
</evidence>
<evidence type="ECO:0000256" key="2">
    <source>
        <dbReference type="ARBA" id="ARBA00022475"/>
    </source>
</evidence>
<feature type="transmembrane region" description="Helical" evidence="12">
    <location>
        <begin position="230"/>
        <end position="251"/>
    </location>
</feature>